<evidence type="ECO:0000313" key="2">
    <source>
        <dbReference type="Proteomes" id="UP000276133"/>
    </source>
</evidence>
<dbReference type="OrthoDB" id="10067596at2759"/>
<keyword evidence="2" id="KW-1185">Reference proteome</keyword>
<reference evidence="1 2" key="1">
    <citation type="journal article" date="2018" name="Sci. Rep.">
        <title>Genomic signatures of local adaptation to the degree of environmental predictability in rotifers.</title>
        <authorList>
            <person name="Franch-Gras L."/>
            <person name="Hahn C."/>
            <person name="Garcia-Roger E.M."/>
            <person name="Carmona M.J."/>
            <person name="Serra M."/>
            <person name="Gomez A."/>
        </authorList>
    </citation>
    <scope>NUCLEOTIDE SEQUENCE [LARGE SCALE GENOMIC DNA]</scope>
    <source>
        <strain evidence="1">HYR1</strain>
    </source>
</reference>
<protein>
    <submittedName>
        <fullName evidence="1">Uncharacterized protein</fullName>
    </submittedName>
</protein>
<comment type="caution">
    <text evidence="1">The sequence shown here is derived from an EMBL/GenBank/DDBJ whole genome shotgun (WGS) entry which is preliminary data.</text>
</comment>
<proteinExistence type="predicted"/>
<gene>
    <name evidence="1" type="ORF">BpHYR1_038990</name>
</gene>
<organism evidence="1 2">
    <name type="scientific">Brachionus plicatilis</name>
    <name type="common">Marine rotifer</name>
    <name type="synonym">Brachionus muelleri</name>
    <dbReference type="NCBI Taxonomy" id="10195"/>
    <lineage>
        <taxon>Eukaryota</taxon>
        <taxon>Metazoa</taxon>
        <taxon>Spiralia</taxon>
        <taxon>Gnathifera</taxon>
        <taxon>Rotifera</taxon>
        <taxon>Eurotatoria</taxon>
        <taxon>Monogononta</taxon>
        <taxon>Pseudotrocha</taxon>
        <taxon>Ploima</taxon>
        <taxon>Brachionidae</taxon>
        <taxon>Brachionus</taxon>
    </lineage>
</organism>
<dbReference type="Proteomes" id="UP000276133">
    <property type="component" value="Unassembled WGS sequence"/>
</dbReference>
<accession>A0A3M7R7H6</accession>
<name>A0A3M7R7H6_BRAPC</name>
<evidence type="ECO:0000313" key="1">
    <source>
        <dbReference type="EMBL" id="RNA19361.1"/>
    </source>
</evidence>
<dbReference type="EMBL" id="REGN01004064">
    <property type="protein sequence ID" value="RNA19361.1"/>
    <property type="molecule type" value="Genomic_DNA"/>
</dbReference>
<sequence length="93" mass="10795">MIKKGSTENEALSKIQGSWDLCPKIILTIPTMEKNSAKKFQSMLNKDPLVYSLVYSIIKEQKRTENELVRLKSGVKIKYFSLYLLLIQTYNIH</sequence>
<dbReference type="AlphaFoldDB" id="A0A3M7R7H6"/>